<feature type="transmembrane region" description="Helical" evidence="1">
    <location>
        <begin position="117"/>
        <end position="134"/>
    </location>
</feature>
<keyword evidence="1" id="KW-0472">Membrane</keyword>
<evidence type="ECO:0000313" key="2">
    <source>
        <dbReference type="EMBL" id="SKA86045.1"/>
    </source>
</evidence>
<protein>
    <submittedName>
        <fullName evidence="2">Sap, sulfolipid-1-addressing protein</fullName>
    </submittedName>
</protein>
<dbReference type="InterPro" id="IPR021315">
    <property type="entry name" value="Gap/Sap"/>
</dbReference>
<dbReference type="AlphaFoldDB" id="A0A1T4XAA7"/>
<dbReference type="Proteomes" id="UP000190460">
    <property type="component" value="Unassembled WGS sequence"/>
</dbReference>
<dbReference type="RefSeq" id="WP_078923123.1">
    <property type="nucleotide sequence ID" value="NZ_FUYB01000014.1"/>
</dbReference>
<accession>A0A1T4XAA7</accession>
<keyword evidence="1" id="KW-0812">Transmembrane</keyword>
<gene>
    <name evidence="2" type="ORF">SAMN02745130_02669</name>
</gene>
<evidence type="ECO:0000313" key="3">
    <source>
        <dbReference type="Proteomes" id="UP000190460"/>
    </source>
</evidence>
<feature type="transmembrane region" description="Helical" evidence="1">
    <location>
        <begin position="12"/>
        <end position="31"/>
    </location>
</feature>
<feature type="transmembrane region" description="Helical" evidence="1">
    <location>
        <begin position="154"/>
        <end position="179"/>
    </location>
</feature>
<feature type="transmembrane region" description="Helical" evidence="1">
    <location>
        <begin position="38"/>
        <end position="60"/>
    </location>
</feature>
<sequence>MSGAISSYLPMALGVALSPTAIIAMLILCALNRAKTSGTFALFGWIVGVFGFMVLSVFLASWLTPQDPDNPSILLISLRFLFAFLLLFLAWRSWKTRPKATDTAAAHPLRIDKLQNLSTLAAFGFGVALVFAAIKNWPIMAAAALDIAQTAPTLSQGITTALLFALISSLGLMIPWLLSILGGEAVKTGLAELHRWLTKYGNTIMAILFLFLGTKALLGAIEALP</sequence>
<proteinExistence type="predicted"/>
<feature type="transmembrane region" description="Helical" evidence="1">
    <location>
        <begin position="200"/>
        <end position="221"/>
    </location>
</feature>
<evidence type="ECO:0000256" key="1">
    <source>
        <dbReference type="SAM" id="Phobius"/>
    </source>
</evidence>
<dbReference type="Pfam" id="PF11139">
    <property type="entry name" value="SfLAP"/>
    <property type="match status" value="1"/>
</dbReference>
<reference evidence="2 3" key="1">
    <citation type="submission" date="2017-02" db="EMBL/GenBank/DDBJ databases">
        <authorList>
            <person name="Peterson S.W."/>
        </authorList>
    </citation>
    <scope>NUCLEOTIDE SEQUENCE [LARGE SCALE GENOMIC DNA]</scope>
    <source>
        <strain evidence="2 3">ATCC 49788</strain>
    </source>
</reference>
<organism evidence="2 3">
    <name type="scientific">Thiothrix eikelboomii</name>
    <dbReference type="NCBI Taxonomy" id="92487"/>
    <lineage>
        <taxon>Bacteria</taxon>
        <taxon>Pseudomonadati</taxon>
        <taxon>Pseudomonadota</taxon>
        <taxon>Gammaproteobacteria</taxon>
        <taxon>Thiotrichales</taxon>
        <taxon>Thiotrichaceae</taxon>
        <taxon>Thiothrix</taxon>
    </lineage>
</organism>
<dbReference type="EMBL" id="FUYB01000014">
    <property type="protein sequence ID" value="SKA86045.1"/>
    <property type="molecule type" value="Genomic_DNA"/>
</dbReference>
<keyword evidence="3" id="KW-1185">Reference proteome</keyword>
<feature type="transmembrane region" description="Helical" evidence="1">
    <location>
        <begin position="72"/>
        <end position="91"/>
    </location>
</feature>
<keyword evidence="1" id="KW-1133">Transmembrane helix</keyword>
<dbReference type="STRING" id="92487.SAMN02745130_02669"/>
<dbReference type="OrthoDB" id="4753036at2"/>
<name>A0A1T4XAA7_9GAMM</name>